<dbReference type="AlphaFoldDB" id="A0A286UPK7"/>
<name>A0A286UPK7_9AGAM</name>
<accession>A0A286UPK7</accession>
<organism evidence="2 3">
    <name type="scientific">Pyrrhoderma noxium</name>
    <dbReference type="NCBI Taxonomy" id="2282107"/>
    <lineage>
        <taxon>Eukaryota</taxon>
        <taxon>Fungi</taxon>
        <taxon>Dikarya</taxon>
        <taxon>Basidiomycota</taxon>
        <taxon>Agaricomycotina</taxon>
        <taxon>Agaricomycetes</taxon>
        <taxon>Hymenochaetales</taxon>
        <taxon>Hymenochaetaceae</taxon>
        <taxon>Pyrrhoderma</taxon>
    </lineage>
</organism>
<protein>
    <recommendedName>
        <fullName evidence="1">F-box domain-containing protein</fullName>
    </recommendedName>
</protein>
<keyword evidence="3" id="KW-1185">Reference proteome</keyword>
<comment type="caution">
    <text evidence="2">The sequence shown here is derived from an EMBL/GenBank/DDBJ whole genome shotgun (WGS) entry which is preliminary data.</text>
</comment>
<dbReference type="PROSITE" id="PS50181">
    <property type="entry name" value="FBOX"/>
    <property type="match status" value="1"/>
</dbReference>
<dbReference type="EMBL" id="NBII01000003">
    <property type="protein sequence ID" value="PAV21405.1"/>
    <property type="molecule type" value="Genomic_DNA"/>
</dbReference>
<dbReference type="Proteomes" id="UP000217199">
    <property type="component" value="Unassembled WGS sequence"/>
</dbReference>
<dbReference type="SUPFAM" id="SSF81383">
    <property type="entry name" value="F-box domain"/>
    <property type="match status" value="1"/>
</dbReference>
<feature type="domain" description="F-box" evidence="1">
    <location>
        <begin position="28"/>
        <end position="81"/>
    </location>
</feature>
<evidence type="ECO:0000313" key="2">
    <source>
        <dbReference type="EMBL" id="PAV21405.1"/>
    </source>
</evidence>
<dbReference type="InterPro" id="IPR036047">
    <property type="entry name" value="F-box-like_dom_sf"/>
</dbReference>
<sequence>MDLMFFLPSGDASFMDEGHLPLCNHGETRGIDSFPDELLLEIVQQLIHDDTETGYSMLSLSLVNRRFRRIALSMPSFWTKIPGVQHDMYKTFFERSEDLPLEVTITIKEKYTDTEIQQLDESLSPDSTRRWKKVTFLCDCICLIMEQREHSDSFSQVLSKFRMLQLPSLETARFVLHGDEFHEYKRQLANELLRYHDGWEAPKLKTLKLEGFIPRFFSKRMDSATDVTVNIDYMDHEVEYEPFSLAYFLQSVSAVENLKIVLNRPISSEKLYNYLPITYRRISRRLGLTDLDDTSTLVISDHSIQKLVSEAPVPDVTPDSLYKHLLITYRDEDSGRVVDREDHDMELDNQAYASEEWIQRIYLPGESLINLSIYPFVHLAKLKYLEYDLDPLCDIYLIMSVNRMLEIPTVEELVFRLNKVRKREAYDGLRLRMESSLLRAP</sequence>
<gene>
    <name evidence="2" type="ORF">PNOK_0403200</name>
</gene>
<dbReference type="OrthoDB" id="2653019at2759"/>
<dbReference type="Gene3D" id="1.20.1280.50">
    <property type="match status" value="1"/>
</dbReference>
<evidence type="ECO:0000313" key="3">
    <source>
        <dbReference type="Proteomes" id="UP000217199"/>
    </source>
</evidence>
<proteinExistence type="predicted"/>
<dbReference type="Pfam" id="PF12937">
    <property type="entry name" value="F-box-like"/>
    <property type="match status" value="1"/>
</dbReference>
<evidence type="ECO:0000259" key="1">
    <source>
        <dbReference type="PROSITE" id="PS50181"/>
    </source>
</evidence>
<reference evidence="2 3" key="1">
    <citation type="journal article" date="2017" name="Mol. Ecol.">
        <title>Comparative and population genomic landscape of Phellinus noxius: A hypervariable fungus causing root rot in trees.</title>
        <authorList>
            <person name="Chung C.L."/>
            <person name="Lee T.J."/>
            <person name="Akiba M."/>
            <person name="Lee H.H."/>
            <person name="Kuo T.H."/>
            <person name="Liu D."/>
            <person name="Ke H.M."/>
            <person name="Yokoi T."/>
            <person name="Roa M.B."/>
            <person name="Lu M.J."/>
            <person name="Chang Y.Y."/>
            <person name="Ann P.J."/>
            <person name="Tsai J.N."/>
            <person name="Chen C.Y."/>
            <person name="Tzean S.S."/>
            <person name="Ota Y."/>
            <person name="Hattori T."/>
            <person name="Sahashi N."/>
            <person name="Liou R.F."/>
            <person name="Kikuchi T."/>
            <person name="Tsai I.J."/>
        </authorList>
    </citation>
    <scope>NUCLEOTIDE SEQUENCE [LARGE SCALE GENOMIC DNA]</scope>
    <source>
        <strain evidence="2 3">FFPRI411160</strain>
    </source>
</reference>
<dbReference type="InterPro" id="IPR001810">
    <property type="entry name" value="F-box_dom"/>
</dbReference>
<dbReference type="InParanoid" id="A0A286UPK7"/>
<dbReference type="STRING" id="2282107.A0A286UPK7"/>
<dbReference type="CDD" id="cd09917">
    <property type="entry name" value="F-box_SF"/>
    <property type="match status" value="1"/>
</dbReference>